<dbReference type="Gene3D" id="3.90.1720.10">
    <property type="entry name" value="endopeptidase domain like (from Nostoc punctiforme)"/>
    <property type="match status" value="1"/>
</dbReference>
<evidence type="ECO:0000256" key="1">
    <source>
        <dbReference type="ARBA" id="ARBA00007074"/>
    </source>
</evidence>
<evidence type="ECO:0000313" key="11">
    <source>
        <dbReference type="Proteomes" id="UP000184758"/>
    </source>
</evidence>
<dbReference type="PANTHER" id="PTHR47053">
    <property type="entry name" value="MUREIN DD-ENDOPEPTIDASE MEPH-RELATED"/>
    <property type="match status" value="1"/>
</dbReference>
<dbReference type="EMBL" id="FSRN01000001">
    <property type="protein sequence ID" value="SIO02907.1"/>
    <property type="molecule type" value="Genomic_DNA"/>
</dbReference>
<evidence type="ECO:0000256" key="2">
    <source>
        <dbReference type="ARBA" id="ARBA00022670"/>
    </source>
</evidence>
<dbReference type="eggNOG" id="COG3883">
    <property type="taxonomic scope" value="Bacteria"/>
</dbReference>
<dbReference type="InterPro" id="IPR057309">
    <property type="entry name" value="PcsB_CC"/>
</dbReference>
<dbReference type="OrthoDB" id="1654978at2"/>
<feature type="signal peptide" evidence="8">
    <location>
        <begin position="1"/>
        <end position="27"/>
    </location>
</feature>
<evidence type="ECO:0000256" key="5">
    <source>
        <dbReference type="ARBA" id="ARBA00022807"/>
    </source>
</evidence>
<keyword evidence="2" id="KW-0645">Protease</keyword>
<dbReference type="GO" id="GO:0006508">
    <property type="term" value="P:proteolysis"/>
    <property type="evidence" value="ECO:0007669"/>
    <property type="project" value="UniProtKB-KW"/>
</dbReference>
<evidence type="ECO:0000256" key="7">
    <source>
        <dbReference type="SAM" id="MobiDB-lite"/>
    </source>
</evidence>
<dbReference type="InterPro" id="IPR038765">
    <property type="entry name" value="Papain-like_cys_pep_sf"/>
</dbReference>
<dbReference type="AlphaFoldDB" id="A0A1N6G5X1"/>
<feature type="coiled-coil region" evidence="6">
    <location>
        <begin position="27"/>
        <end position="128"/>
    </location>
</feature>
<evidence type="ECO:0000256" key="4">
    <source>
        <dbReference type="ARBA" id="ARBA00022801"/>
    </source>
</evidence>
<evidence type="ECO:0000256" key="3">
    <source>
        <dbReference type="ARBA" id="ARBA00022729"/>
    </source>
</evidence>
<dbReference type="PANTHER" id="PTHR47053:SF1">
    <property type="entry name" value="MUREIN DD-ENDOPEPTIDASE MEPH-RELATED"/>
    <property type="match status" value="1"/>
</dbReference>
<sequence>MNKKLLTVAILGTMSFSSLILPTAVSAETFTNQVSESEQQLNQSETAIKAAQQKVDGLQAQSSQTEAELAAITNSINSNKDKTTTLLADIEASQKENETLQKEIESLKEKIEQRSEQLENQARTVQVNGDTKNYIEFVIEAESMSDVLGRVDVVTDLVKANKDLVQTQADDKKSVVEKKEKTEQSIVQQNALAAQLENAKAEMEQQSLEKEVVVSQLAIETAGAQADKDKYIAQKAEAESQVAEYTAAQEAAELAVLASYEVEQSEEAVIEESSENEIETSEITEVVEESVETQIAVKVSQPTETSSESSKATSSTVVKAPTQSVKTTNIVSTKAPVKTNEVTQTKAPVKVPVKAPVKKVETETKPVAPKPITQTQPSNSGTSWSALQPSVSKVLGTPYLWGGTSTNGFDCSGFTSYVFAKVGITLPRTAAAQYASSTKVTNPQPGDLVFFKDGGSISHVGIYVGNGQFVGSQSSTGVAYTSVSSSYWGPKIVGYGRY</sequence>
<dbReference type="Gene3D" id="6.10.250.3150">
    <property type="match status" value="1"/>
</dbReference>
<dbReference type="RefSeq" id="WP_034547862.1">
    <property type="nucleotide sequence ID" value="NZ_FSRN01000001.1"/>
</dbReference>
<comment type="similarity">
    <text evidence="1">Belongs to the peptidase C40 family.</text>
</comment>
<name>A0A1N6G5X1_9LACT</name>
<feature type="domain" description="NlpC/P60" evidence="9">
    <location>
        <begin position="380"/>
        <end position="498"/>
    </location>
</feature>
<dbReference type="Pfam" id="PF00877">
    <property type="entry name" value="NLPC_P60"/>
    <property type="match status" value="1"/>
</dbReference>
<evidence type="ECO:0000256" key="6">
    <source>
        <dbReference type="SAM" id="Coils"/>
    </source>
</evidence>
<gene>
    <name evidence="10" type="ORF">SAMN05878443_1041</name>
</gene>
<feature type="coiled-coil region" evidence="6">
    <location>
        <begin position="179"/>
        <end position="255"/>
    </location>
</feature>
<accession>A0A1N6G5X1</accession>
<dbReference type="PROSITE" id="PS51935">
    <property type="entry name" value="NLPC_P60"/>
    <property type="match status" value="1"/>
</dbReference>
<reference evidence="11" key="1">
    <citation type="submission" date="2016-11" db="EMBL/GenBank/DDBJ databases">
        <authorList>
            <person name="Varghese N."/>
            <person name="Submissions S."/>
        </authorList>
    </citation>
    <scope>NUCLEOTIDE SEQUENCE [LARGE SCALE GENOMIC DNA]</scope>
    <source>
        <strain evidence="11">313</strain>
    </source>
</reference>
<proteinExistence type="inferred from homology"/>
<organism evidence="10 11">
    <name type="scientific">Carnobacterium alterfunditum</name>
    <dbReference type="NCBI Taxonomy" id="28230"/>
    <lineage>
        <taxon>Bacteria</taxon>
        <taxon>Bacillati</taxon>
        <taxon>Bacillota</taxon>
        <taxon>Bacilli</taxon>
        <taxon>Lactobacillales</taxon>
        <taxon>Carnobacteriaceae</taxon>
        <taxon>Carnobacterium</taxon>
    </lineage>
</organism>
<feature type="compositionally biased region" description="Polar residues" evidence="7">
    <location>
        <begin position="372"/>
        <end position="385"/>
    </location>
</feature>
<dbReference type="Proteomes" id="UP000184758">
    <property type="component" value="Unassembled WGS sequence"/>
</dbReference>
<evidence type="ECO:0000313" key="10">
    <source>
        <dbReference type="EMBL" id="SIO02907.1"/>
    </source>
</evidence>
<dbReference type="InterPro" id="IPR000064">
    <property type="entry name" value="NLP_P60_dom"/>
</dbReference>
<protein>
    <submittedName>
        <fullName evidence="10">Cell wall-associated hydrolase, NlpC family</fullName>
    </submittedName>
</protein>
<evidence type="ECO:0000259" key="9">
    <source>
        <dbReference type="PROSITE" id="PS51935"/>
    </source>
</evidence>
<keyword evidence="3 8" id="KW-0732">Signal</keyword>
<keyword evidence="5" id="KW-0788">Thiol protease</keyword>
<dbReference type="STRING" id="28230.SAMN05878443_1041"/>
<dbReference type="Pfam" id="PF24568">
    <property type="entry name" value="CC_PcsB"/>
    <property type="match status" value="1"/>
</dbReference>
<dbReference type="GO" id="GO:0008234">
    <property type="term" value="F:cysteine-type peptidase activity"/>
    <property type="evidence" value="ECO:0007669"/>
    <property type="project" value="UniProtKB-KW"/>
</dbReference>
<feature type="chain" id="PRO_5009936106" evidence="8">
    <location>
        <begin position="28"/>
        <end position="498"/>
    </location>
</feature>
<dbReference type="SUPFAM" id="SSF54001">
    <property type="entry name" value="Cysteine proteinases"/>
    <property type="match status" value="1"/>
</dbReference>
<keyword evidence="4 10" id="KW-0378">Hydrolase</keyword>
<dbReference type="eggNOG" id="COG0791">
    <property type="taxonomic scope" value="Bacteria"/>
</dbReference>
<keyword evidence="11" id="KW-1185">Reference proteome</keyword>
<feature type="region of interest" description="Disordered" evidence="7">
    <location>
        <begin position="362"/>
        <end position="385"/>
    </location>
</feature>
<dbReference type="InterPro" id="IPR051202">
    <property type="entry name" value="Peptidase_C40"/>
</dbReference>
<evidence type="ECO:0000256" key="8">
    <source>
        <dbReference type="SAM" id="SignalP"/>
    </source>
</evidence>
<keyword evidence="6" id="KW-0175">Coiled coil</keyword>